<gene>
    <name evidence="2" type="ORF">GCM10023188_33320</name>
</gene>
<evidence type="ECO:0008006" key="4">
    <source>
        <dbReference type="Google" id="ProtNLM"/>
    </source>
</evidence>
<organism evidence="2 3">
    <name type="scientific">Pontibacter saemangeumensis</name>
    <dbReference type="NCBI Taxonomy" id="1084525"/>
    <lineage>
        <taxon>Bacteria</taxon>
        <taxon>Pseudomonadati</taxon>
        <taxon>Bacteroidota</taxon>
        <taxon>Cytophagia</taxon>
        <taxon>Cytophagales</taxon>
        <taxon>Hymenobacteraceae</taxon>
        <taxon>Pontibacter</taxon>
    </lineage>
</organism>
<dbReference type="PROSITE" id="PS51257">
    <property type="entry name" value="PROKAR_LIPOPROTEIN"/>
    <property type="match status" value="1"/>
</dbReference>
<evidence type="ECO:0000313" key="3">
    <source>
        <dbReference type="Proteomes" id="UP001500552"/>
    </source>
</evidence>
<dbReference type="EMBL" id="BAABHC010000016">
    <property type="protein sequence ID" value="GAA4438219.1"/>
    <property type="molecule type" value="Genomic_DNA"/>
</dbReference>
<feature type="signal peptide" evidence="1">
    <location>
        <begin position="1"/>
        <end position="23"/>
    </location>
</feature>
<dbReference type="Proteomes" id="UP001500552">
    <property type="component" value="Unassembled WGS sequence"/>
</dbReference>
<evidence type="ECO:0000256" key="1">
    <source>
        <dbReference type="SAM" id="SignalP"/>
    </source>
</evidence>
<reference evidence="3" key="1">
    <citation type="journal article" date="2019" name="Int. J. Syst. Evol. Microbiol.">
        <title>The Global Catalogue of Microorganisms (GCM) 10K type strain sequencing project: providing services to taxonomists for standard genome sequencing and annotation.</title>
        <authorList>
            <consortium name="The Broad Institute Genomics Platform"/>
            <consortium name="The Broad Institute Genome Sequencing Center for Infectious Disease"/>
            <person name="Wu L."/>
            <person name="Ma J."/>
        </authorList>
    </citation>
    <scope>NUCLEOTIDE SEQUENCE [LARGE SCALE GENOMIC DNA]</scope>
    <source>
        <strain evidence="3">JCM 17926</strain>
    </source>
</reference>
<sequence>MKHKIANYTLVLALLLVSFACKTRSDVEAFKEADYKLQSVDRVEVNGVNFLKKGVQDFSFNDAARLFSAFSDNSLKAVSTIGLNVALGEGHEERTMTVTQLKWQLLVDNEQAVSGLVTEPVELKNGLNIITVSSPLKLTEVNGSPDLNSLLQLASLLNQDKSNRPSITLQIKPTILTSVGPFEVPAFINIKDSK</sequence>
<protein>
    <recommendedName>
        <fullName evidence="4">Late embryogenesis abundant protein</fullName>
    </recommendedName>
</protein>
<feature type="chain" id="PRO_5046027063" description="Late embryogenesis abundant protein" evidence="1">
    <location>
        <begin position="24"/>
        <end position="194"/>
    </location>
</feature>
<keyword evidence="1" id="KW-0732">Signal</keyword>
<proteinExistence type="predicted"/>
<accession>A0ABP8LYY6</accession>
<keyword evidence="3" id="KW-1185">Reference proteome</keyword>
<evidence type="ECO:0000313" key="2">
    <source>
        <dbReference type="EMBL" id="GAA4438219.1"/>
    </source>
</evidence>
<name>A0ABP8LYY6_9BACT</name>
<dbReference type="RefSeq" id="WP_345160663.1">
    <property type="nucleotide sequence ID" value="NZ_BAABHC010000016.1"/>
</dbReference>
<comment type="caution">
    <text evidence="2">The sequence shown here is derived from an EMBL/GenBank/DDBJ whole genome shotgun (WGS) entry which is preliminary data.</text>
</comment>